<dbReference type="Gene3D" id="3.40.50.150">
    <property type="entry name" value="Vaccinia Virus protein VP39"/>
    <property type="match status" value="1"/>
</dbReference>
<dbReference type="Proteomes" id="UP000034462">
    <property type="component" value="Unassembled WGS sequence"/>
</dbReference>
<dbReference type="NCBIfam" id="NF037959">
    <property type="entry name" value="MFS_SpdSyn"/>
    <property type="match status" value="1"/>
</dbReference>
<feature type="transmembrane region" description="Helical" evidence="6">
    <location>
        <begin position="103"/>
        <end position="128"/>
    </location>
</feature>
<gene>
    <name evidence="8" type="ORF">UY25_C0001G0175</name>
</gene>
<evidence type="ECO:0000256" key="1">
    <source>
        <dbReference type="ARBA" id="ARBA00007867"/>
    </source>
</evidence>
<evidence type="ECO:0000256" key="3">
    <source>
        <dbReference type="ARBA" id="ARBA00023115"/>
    </source>
</evidence>
<evidence type="ECO:0000256" key="5">
    <source>
        <dbReference type="SAM" id="MobiDB-lite"/>
    </source>
</evidence>
<protein>
    <submittedName>
        <fullName evidence="8">Spermine synthase</fullName>
    </submittedName>
</protein>
<evidence type="ECO:0000256" key="2">
    <source>
        <dbReference type="ARBA" id="ARBA00022679"/>
    </source>
</evidence>
<reference evidence="8 9" key="1">
    <citation type="journal article" date="2015" name="Nature">
        <title>rRNA introns, odd ribosomes, and small enigmatic genomes across a large radiation of phyla.</title>
        <authorList>
            <person name="Brown C.T."/>
            <person name="Hug L.A."/>
            <person name="Thomas B.C."/>
            <person name="Sharon I."/>
            <person name="Castelle C.J."/>
            <person name="Singh A."/>
            <person name="Wilkins M.J."/>
            <person name="Williams K.H."/>
            <person name="Banfield J.F."/>
        </authorList>
    </citation>
    <scope>NUCLEOTIDE SEQUENCE [LARGE SCALE GENOMIC DNA]</scope>
</reference>
<dbReference type="SUPFAM" id="SSF53335">
    <property type="entry name" value="S-adenosyl-L-methionine-dependent methyltransferases"/>
    <property type="match status" value="1"/>
</dbReference>
<keyword evidence="2 4" id="KW-0808">Transferase</keyword>
<comment type="caution">
    <text evidence="8">The sequence shown here is derived from an EMBL/GenBank/DDBJ whole genome shotgun (WGS) entry which is preliminary data.</text>
</comment>
<dbReference type="PANTHER" id="PTHR43317:SF1">
    <property type="entry name" value="THERMOSPERMINE SYNTHASE ACAULIS5"/>
    <property type="match status" value="1"/>
</dbReference>
<dbReference type="InterPro" id="IPR030374">
    <property type="entry name" value="PABS"/>
</dbReference>
<dbReference type="PROSITE" id="PS51006">
    <property type="entry name" value="PABS_2"/>
    <property type="match status" value="1"/>
</dbReference>
<dbReference type="InterPro" id="IPR029063">
    <property type="entry name" value="SAM-dependent_MTases_sf"/>
</dbReference>
<proteinExistence type="inferred from homology"/>
<dbReference type="GO" id="GO:0006596">
    <property type="term" value="P:polyamine biosynthetic process"/>
    <property type="evidence" value="ECO:0007669"/>
    <property type="project" value="UniProtKB-UniRule"/>
</dbReference>
<feature type="transmembrane region" description="Helical" evidence="6">
    <location>
        <begin position="70"/>
        <end position="91"/>
    </location>
</feature>
<sequence length="530" mass="58201">MANTVGLGPTAERFGGSSPPEGTLQLHSASTMHLFKKYILLSVVFVTGACVLVIEIVAVRVLSPYYGNTIFSVSSVITVILAALSIGYYAGGRLADRRPSYNLFYGIIVTSGAMVLALQLLALTLLPYMGYRLSLVSGPLVSSMILFFLPGLLLGTLSPFAIKLQKLRVPEEGVGTVAGKVFFWSTCGSIVGSLGAGFILIPRLGVNEIFLGTGVILLAVGMIGMVISGAKKENVLFCMGVSAVLLGSVFSTLAAAKADVMYETDGLYEKITVYDGKYKGRQARFLKQDWSSSSAMFLDSDELAYEYTKYYQLYKIFTPNPKEALVIGAGAYSVPKALFQELPEIRVDVVEIEPALVEVGKRFFRVPDNPRLANYIEDGRRFLHDSHTTYDIIFSDVYVSSIPAHFVTKEFFEIAKSKLAPEGIFLANIVGDLASDPPSFVLAEMKTLRAVFPQSYFFAMKSPVSEELQNFIFVGHKSEKSVNLEGSAFYGKLIDLSRFDFDLYPLLTDNFAPVEYLTAQIWARRIAEER</sequence>
<dbReference type="Pfam" id="PF01564">
    <property type="entry name" value="Spermine_synth"/>
    <property type="match status" value="1"/>
</dbReference>
<evidence type="ECO:0000313" key="8">
    <source>
        <dbReference type="EMBL" id="KKU93682.1"/>
    </source>
</evidence>
<evidence type="ECO:0000259" key="7">
    <source>
        <dbReference type="PROSITE" id="PS51006"/>
    </source>
</evidence>
<evidence type="ECO:0000313" key="9">
    <source>
        <dbReference type="Proteomes" id="UP000034462"/>
    </source>
</evidence>
<feature type="transmembrane region" description="Helical" evidence="6">
    <location>
        <begin position="209"/>
        <end position="228"/>
    </location>
</feature>
<feature type="region of interest" description="Disordered" evidence="5">
    <location>
        <begin position="1"/>
        <end position="21"/>
    </location>
</feature>
<feature type="transmembrane region" description="Helical" evidence="6">
    <location>
        <begin position="181"/>
        <end position="203"/>
    </location>
</feature>
<accession>A0A837IQE2</accession>
<evidence type="ECO:0000256" key="4">
    <source>
        <dbReference type="PROSITE-ProRule" id="PRU00354"/>
    </source>
</evidence>
<feature type="domain" description="PABS" evidence="7">
    <location>
        <begin position="238"/>
        <end position="476"/>
    </location>
</feature>
<evidence type="ECO:0000256" key="6">
    <source>
        <dbReference type="SAM" id="Phobius"/>
    </source>
</evidence>
<dbReference type="EMBL" id="LCPH01000001">
    <property type="protein sequence ID" value="KKU93682.1"/>
    <property type="molecule type" value="Genomic_DNA"/>
</dbReference>
<dbReference type="GO" id="GO:0010487">
    <property type="term" value="F:thermospermine synthase activity"/>
    <property type="evidence" value="ECO:0007669"/>
    <property type="project" value="TreeGrafter"/>
</dbReference>
<dbReference type="AlphaFoldDB" id="A0A837IQE2"/>
<dbReference type="CDD" id="cd02440">
    <property type="entry name" value="AdoMet_MTases"/>
    <property type="match status" value="1"/>
</dbReference>
<feature type="transmembrane region" description="Helical" evidence="6">
    <location>
        <begin position="235"/>
        <end position="256"/>
    </location>
</feature>
<organism evidence="8 9">
    <name type="scientific">Candidatus Yanofskybacteria bacterium GW2011_GWC1_48_11</name>
    <dbReference type="NCBI Taxonomy" id="1619027"/>
    <lineage>
        <taxon>Bacteria</taxon>
        <taxon>Candidatus Yanofskyibacteriota</taxon>
    </lineage>
</organism>
<comment type="similarity">
    <text evidence="1">Belongs to the spermidine/spermine synthase family.</text>
</comment>
<feature type="transmembrane region" description="Helical" evidence="6">
    <location>
        <begin position="38"/>
        <end position="58"/>
    </location>
</feature>
<dbReference type="SUPFAM" id="SSF103473">
    <property type="entry name" value="MFS general substrate transporter"/>
    <property type="match status" value="1"/>
</dbReference>
<feature type="active site" description="Proton acceptor" evidence="4">
    <location>
        <position position="396"/>
    </location>
</feature>
<name>A0A837IQE2_9BACT</name>
<dbReference type="Gene3D" id="1.20.1250.20">
    <property type="entry name" value="MFS general substrate transporter like domains"/>
    <property type="match status" value="1"/>
</dbReference>
<keyword evidence="6" id="KW-1133">Transmembrane helix</keyword>
<dbReference type="InterPro" id="IPR036259">
    <property type="entry name" value="MFS_trans_sf"/>
</dbReference>
<keyword evidence="6" id="KW-0812">Transmembrane</keyword>
<keyword evidence="3 4" id="KW-0620">Polyamine biosynthesis</keyword>
<feature type="transmembrane region" description="Helical" evidence="6">
    <location>
        <begin position="140"/>
        <end position="160"/>
    </location>
</feature>
<dbReference type="PANTHER" id="PTHR43317">
    <property type="entry name" value="THERMOSPERMINE SYNTHASE ACAULIS5"/>
    <property type="match status" value="1"/>
</dbReference>
<keyword evidence="6" id="KW-0472">Membrane</keyword>